<dbReference type="SMART" id="SM00028">
    <property type="entry name" value="TPR"/>
    <property type="match status" value="12"/>
</dbReference>
<feature type="repeat" description="TPR" evidence="3">
    <location>
        <begin position="204"/>
        <end position="237"/>
    </location>
</feature>
<evidence type="ECO:0000256" key="1">
    <source>
        <dbReference type="ARBA" id="ARBA00022737"/>
    </source>
</evidence>
<organism evidence="5 8">
    <name type="scientific">Teichococcus wenyumeiae</name>
    <dbReference type="NCBI Taxonomy" id="2478470"/>
    <lineage>
        <taxon>Bacteria</taxon>
        <taxon>Pseudomonadati</taxon>
        <taxon>Pseudomonadota</taxon>
        <taxon>Alphaproteobacteria</taxon>
        <taxon>Acetobacterales</taxon>
        <taxon>Roseomonadaceae</taxon>
        <taxon>Roseomonas</taxon>
    </lineage>
</organism>
<dbReference type="PANTHER" id="PTHR45586">
    <property type="entry name" value="TPR REPEAT-CONTAINING PROTEIN PA4667"/>
    <property type="match status" value="1"/>
</dbReference>
<dbReference type="Proteomes" id="UP000278036">
    <property type="component" value="Unassembled WGS sequence"/>
</dbReference>
<reference evidence="5 8" key="1">
    <citation type="submission" date="2018-09" db="EMBL/GenBank/DDBJ databases">
        <title>Roseomonas sp. nov., isolated from feces of Tibetan antelopes in the Qinghai-Tibet plateau, China.</title>
        <authorList>
            <person name="Tian Z."/>
        </authorList>
    </citation>
    <scope>NUCLEOTIDE SEQUENCE [LARGE SCALE GENOMIC DNA]</scope>
    <source>
        <strain evidence="6 7">Z23</strain>
        <strain evidence="5 8">Z24</strain>
    </source>
</reference>
<dbReference type="NCBIfam" id="TIGR02917">
    <property type="entry name" value="PEP_TPR_lipo"/>
    <property type="match status" value="1"/>
</dbReference>
<dbReference type="PANTHER" id="PTHR45586:SF1">
    <property type="entry name" value="LIPOPOLYSACCHARIDE ASSEMBLY PROTEIN B"/>
    <property type="match status" value="1"/>
</dbReference>
<keyword evidence="1" id="KW-0677">Repeat</keyword>
<evidence type="ECO:0000313" key="5">
    <source>
        <dbReference type="EMBL" id="RKK01469.1"/>
    </source>
</evidence>
<dbReference type="Pfam" id="PF14559">
    <property type="entry name" value="TPR_19"/>
    <property type="match status" value="2"/>
</dbReference>
<dbReference type="AlphaFoldDB" id="A0A3A9JR95"/>
<dbReference type="InterPro" id="IPR014266">
    <property type="entry name" value="PEP-CTERM_TPR_PrsT"/>
</dbReference>
<dbReference type="InterPro" id="IPR051012">
    <property type="entry name" value="CellSynth/LPSAsmb/PSIAsmb"/>
</dbReference>
<evidence type="ECO:0000313" key="7">
    <source>
        <dbReference type="Proteomes" id="UP000274097"/>
    </source>
</evidence>
<evidence type="ECO:0000256" key="4">
    <source>
        <dbReference type="SAM" id="SignalP"/>
    </source>
</evidence>
<dbReference type="InterPro" id="IPR019734">
    <property type="entry name" value="TPR_rpt"/>
</dbReference>
<dbReference type="RefSeq" id="WP_120640827.1">
    <property type="nucleotide sequence ID" value="NZ_RAQU01000265.1"/>
</dbReference>
<dbReference type="Proteomes" id="UP000274097">
    <property type="component" value="Unassembled WGS sequence"/>
</dbReference>
<feature type="signal peptide" evidence="4">
    <location>
        <begin position="1"/>
        <end position="35"/>
    </location>
</feature>
<dbReference type="EMBL" id="RFLX01000034">
    <property type="protein sequence ID" value="RMI17260.1"/>
    <property type="molecule type" value="Genomic_DNA"/>
</dbReference>
<feature type="chain" id="PRO_5017377359" evidence="4">
    <location>
        <begin position="36"/>
        <end position="937"/>
    </location>
</feature>
<keyword evidence="7" id="KW-1185">Reference proteome</keyword>
<dbReference type="Gene3D" id="1.25.40.10">
    <property type="entry name" value="Tetratricopeptide repeat domain"/>
    <property type="match status" value="4"/>
</dbReference>
<dbReference type="Pfam" id="PF13181">
    <property type="entry name" value="TPR_8"/>
    <property type="match status" value="1"/>
</dbReference>
<dbReference type="OrthoDB" id="7259535at2"/>
<evidence type="ECO:0000313" key="6">
    <source>
        <dbReference type="EMBL" id="RMI17260.1"/>
    </source>
</evidence>
<sequence>MRRIPPAAAPRLLRALPLALALSAASLPFALPSMAGPLERAQEARARGNLREAQIELRNLVRDQPEDAGAHAALASISLDLNDTELAEREARAALERGYDAAAGTALLMRSYLASNRAEVLLRDFPQVETPKPVAAQIAAARAQALLILGRKDEAAQSAALARQIAPDVPEVGIVASNVALVQGDRVAAEAVLDAVLASHPDNADALLRKGGLQYERRDLQAALASFDRVLQSAPNSVAGRLRRAETLIQLQDDARARADVDAALKVVPTNAPAIYMRALLELRAKDWTGADADLQKLGPALGNFPNGYLMQATAKQALGQKAQAEDAASRHLARNPDDPRGARLLAALALEDKRPRDAAAVLATLADRGKADVESLELLGTVQSLLNRPREAATAFEKAAELAPQNASIFNRLAAARLATGDAAGTQEAANRAVALGGDTLATRQMLAFAALAQGDVTAAEAEMDRLGPEGRKGDTGAVLDGTLLTLRMDLPGARAAFEGALRDHPNSNPARMGLARVAFLQDKPEEAERLLGEVLKQEPGHAEAVTQLTTAAAGNGPRAAAARAVLEGAQAAHPGEPLLAMSLSAVLMRANEPAKAVAVLDAEPLRAKGGVALTLARSRAYAAAADWKRAEEAARLALAEAPSSILARRQLAGLLVRNGDPKGAEVLIRQGLREAPADATLQQALITLVREAQGPAAAMDAARQLASRPEGRPASLVLLGDLMLAEKQPKQAAEAYAAMAKEVPSPILALRQANAWRAAGQADKAAAVLQAWLANAPDDTDALMLLSQLDMQAGRMDAAEQRLSRLVTLKPRDAVALNNLAWLTSRHEDRTAAAKAEALAQRAYYLSPNQETADTLGWILARNGQAPRAVPLLRRAAAMRGSTQNPAAAYRLAYALNATGAKEEALAVLTPALATEQTFPERAEASRLLASLRGR</sequence>
<protein>
    <submittedName>
        <fullName evidence="5">PEP-CTERM system TPR-repeat protein PrsT</fullName>
    </submittedName>
</protein>
<comment type="caution">
    <text evidence="5">The sequence shown here is derived from an EMBL/GenBank/DDBJ whole genome shotgun (WGS) entry which is preliminary data.</text>
</comment>
<accession>A0A3A9JR95</accession>
<keyword evidence="4" id="KW-0732">Signal</keyword>
<evidence type="ECO:0000256" key="2">
    <source>
        <dbReference type="ARBA" id="ARBA00022803"/>
    </source>
</evidence>
<evidence type="ECO:0000256" key="3">
    <source>
        <dbReference type="PROSITE-ProRule" id="PRU00339"/>
    </source>
</evidence>
<dbReference type="Pfam" id="PF13432">
    <property type="entry name" value="TPR_16"/>
    <property type="match status" value="2"/>
</dbReference>
<feature type="repeat" description="TPR" evidence="3">
    <location>
        <begin position="374"/>
        <end position="407"/>
    </location>
</feature>
<dbReference type="SUPFAM" id="SSF48452">
    <property type="entry name" value="TPR-like"/>
    <property type="match status" value="5"/>
</dbReference>
<dbReference type="InterPro" id="IPR011990">
    <property type="entry name" value="TPR-like_helical_dom_sf"/>
</dbReference>
<proteinExistence type="predicted"/>
<gene>
    <name evidence="5" type="primary">prsT</name>
    <name evidence="5" type="ORF">D6Z83_24795</name>
    <name evidence="6" type="ORF">EBE87_23515</name>
</gene>
<dbReference type="InParanoid" id="A0A3A9JR95"/>
<name>A0A3A9JR95_9PROT</name>
<dbReference type="EMBL" id="RAQU01000265">
    <property type="protein sequence ID" value="RKK01469.1"/>
    <property type="molecule type" value="Genomic_DNA"/>
</dbReference>
<feature type="repeat" description="TPR" evidence="3">
    <location>
        <begin position="782"/>
        <end position="815"/>
    </location>
</feature>
<keyword evidence="2 3" id="KW-0802">TPR repeat</keyword>
<dbReference type="PROSITE" id="PS50005">
    <property type="entry name" value="TPR"/>
    <property type="match status" value="3"/>
</dbReference>
<evidence type="ECO:0000313" key="8">
    <source>
        <dbReference type="Proteomes" id="UP000278036"/>
    </source>
</evidence>